<dbReference type="EC" id="2.7.7.7" evidence="2"/>
<dbReference type="GO" id="GO:0003677">
    <property type="term" value="F:DNA binding"/>
    <property type="evidence" value="ECO:0007669"/>
    <property type="project" value="UniProtKB-KW"/>
</dbReference>
<dbReference type="PANTHER" id="PTHR48144:SF2">
    <property type="entry name" value="DNA-DIRECTED DNA POLYMERASE"/>
    <property type="match status" value="1"/>
</dbReference>
<dbReference type="InterPro" id="IPR043502">
    <property type="entry name" value="DNA/RNA_pol_sf"/>
</dbReference>
<gene>
    <name evidence="10" type="ORF">B5M09_003255</name>
</gene>
<evidence type="ECO:0000259" key="9">
    <source>
        <dbReference type="Pfam" id="PF03175"/>
    </source>
</evidence>
<keyword evidence="7" id="KW-0238">DNA-binding</keyword>
<evidence type="ECO:0000256" key="4">
    <source>
        <dbReference type="ARBA" id="ARBA00022695"/>
    </source>
</evidence>
<dbReference type="InterPro" id="IPR023211">
    <property type="entry name" value="DNA_pol_palm_dom_sf"/>
</dbReference>
<accession>A0A3R7WAK0</accession>
<comment type="similarity">
    <text evidence="1">Belongs to the DNA polymerase type-B family.</text>
</comment>
<name>A0A3R7WAK0_APHAT</name>
<comment type="caution">
    <text evidence="10">The sequence shown here is derived from an EMBL/GenBank/DDBJ whole genome shotgun (WGS) entry which is preliminary data.</text>
</comment>
<feature type="domain" description="DNA-directed DNA polymerase family B mitochondria/virus" evidence="9">
    <location>
        <begin position="4"/>
        <end position="320"/>
    </location>
</feature>
<evidence type="ECO:0000256" key="2">
    <source>
        <dbReference type="ARBA" id="ARBA00012417"/>
    </source>
</evidence>
<evidence type="ECO:0000256" key="5">
    <source>
        <dbReference type="ARBA" id="ARBA00022705"/>
    </source>
</evidence>
<evidence type="ECO:0000256" key="6">
    <source>
        <dbReference type="ARBA" id="ARBA00022932"/>
    </source>
</evidence>
<keyword evidence="4" id="KW-0548">Nucleotidyltransferase</keyword>
<organism evidence="10 11">
    <name type="scientific">Aphanomyces astaci</name>
    <name type="common">Crayfish plague agent</name>
    <dbReference type="NCBI Taxonomy" id="112090"/>
    <lineage>
        <taxon>Eukaryota</taxon>
        <taxon>Sar</taxon>
        <taxon>Stramenopiles</taxon>
        <taxon>Oomycota</taxon>
        <taxon>Saprolegniomycetes</taxon>
        <taxon>Saprolegniales</taxon>
        <taxon>Verrucalvaceae</taxon>
        <taxon>Aphanomyces</taxon>
    </lineage>
</organism>
<dbReference type="Pfam" id="PF03175">
    <property type="entry name" value="DNA_pol_B_2"/>
    <property type="match status" value="1"/>
</dbReference>
<dbReference type="GO" id="GO:0000166">
    <property type="term" value="F:nucleotide binding"/>
    <property type="evidence" value="ECO:0007669"/>
    <property type="project" value="InterPro"/>
</dbReference>
<dbReference type="SUPFAM" id="SSF56672">
    <property type="entry name" value="DNA/RNA polymerases"/>
    <property type="match status" value="1"/>
</dbReference>
<keyword evidence="11" id="KW-1185">Reference proteome</keyword>
<dbReference type="GO" id="GO:0003887">
    <property type="term" value="F:DNA-directed DNA polymerase activity"/>
    <property type="evidence" value="ECO:0007669"/>
    <property type="project" value="UniProtKB-KW"/>
</dbReference>
<dbReference type="GO" id="GO:0006260">
    <property type="term" value="P:DNA replication"/>
    <property type="evidence" value="ECO:0007669"/>
    <property type="project" value="UniProtKB-KW"/>
</dbReference>
<evidence type="ECO:0000256" key="1">
    <source>
        <dbReference type="ARBA" id="ARBA00005755"/>
    </source>
</evidence>
<dbReference type="AlphaFoldDB" id="A0A3R7WAK0"/>
<evidence type="ECO:0000313" key="11">
    <source>
        <dbReference type="Proteomes" id="UP000284702"/>
    </source>
</evidence>
<dbReference type="Proteomes" id="UP000284702">
    <property type="component" value="Unassembled WGS sequence"/>
</dbReference>
<keyword evidence="5" id="KW-0235">DNA replication</keyword>
<evidence type="ECO:0000256" key="3">
    <source>
        <dbReference type="ARBA" id="ARBA00022679"/>
    </source>
</evidence>
<evidence type="ECO:0000313" key="10">
    <source>
        <dbReference type="EMBL" id="RQM20134.1"/>
    </source>
</evidence>
<dbReference type="Gene3D" id="3.90.1600.10">
    <property type="entry name" value="Palm domain of DNA polymerase"/>
    <property type="match status" value="1"/>
</dbReference>
<dbReference type="EMBL" id="MZMZ02004025">
    <property type="protein sequence ID" value="RQM20134.1"/>
    <property type="molecule type" value="Genomic_DNA"/>
</dbReference>
<protein>
    <recommendedName>
        <fullName evidence="2">DNA-directed DNA polymerase</fullName>
        <ecNumber evidence="2">2.7.7.7</ecNumber>
    </recommendedName>
</protein>
<proteinExistence type="inferred from homology"/>
<evidence type="ECO:0000256" key="7">
    <source>
        <dbReference type="ARBA" id="ARBA00023125"/>
    </source>
</evidence>
<comment type="catalytic activity">
    <reaction evidence="8">
        <text>DNA(n) + a 2'-deoxyribonucleoside 5'-triphosphate = DNA(n+1) + diphosphate</text>
        <dbReference type="Rhea" id="RHEA:22508"/>
        <dbReference type="Rhea" id="RHEA-COMP:17339"/>
        <dbReference type="Rhea" id="RHEA-COMP:17340"/>
        <dbReference type="ChEBI" id="CHEBI:33019"/>
        <dbReference type="ChEBI" id="CHEBI:61560"/>
        <dbReference type="ChEBI" id="CHEBI:173112"/>
        <dbReference type="EC" id="2.7.7.7"/>
    </reaction>
</comment>
<dbReference type="VEuPathDB" id="FungiDB:H257_18637"/>
<dbReference type="PANTHER" id="PTHR48144">
    <property type="entry name" value="DNA-DIRECTED DNA POLYMERASE"/>
    <property type="match status" value="1"/>
</dbReference>
<dbReference type="InterPro" id="IPR004868">
    <property type="entry name" value="DNA-dir_DNA_pol_B_mt/vir"/>
</dbReference>
<reference evidence="10" key="1">
    <citation type="submission" date="2018-07" db="EMBL/GenBank/DDBJ databases">
        <title>Annotation of Aphanomyces astaci genome assembly.</title>
        <authorList>
            <person name="Studholme D.J."/>
        </authorList>
    </citation>
    <scope>NUCLEOTIDE SEQUENCE [LARGE SCALE GENOMIC DNA]</scope>
    <source>
        <strain evidence="10">Pc</strain>
    </source>
</reference>
<sequence length="491" mass="56329">MYATHYCNRDVDVLHKCFEAFRVMFDIRFQIDVYRFMSMPSIAYAIQHNEGCFNGCYSENGTVLGFIRQAIVGGLVMTRDKKKWHTKHQVDDFDAVSLYPSGQSRLPGYVKGKAQLFKDSIPIDADYYIARVRIDSIDKERHFPLLSIQTEFSRNFTNDLVGQTFVIGQQALEDLVEFQQATYTVIEGVYWNEGFSEQIVTTVKSLFAERLKLKDEGNPLQNGIKLLLNSAYGKLIQKPIVKEKLLVKGADKIEEHMSMKIHKIISRTPIVTSTVVDENGKESTQIDLALFEEHKYLYEHYSPAHLGVQILDSSKHIMNEVMCLAEDLDLKIWYQDTDSMHIDRESVEKLSSAFRVKYGRELVGKGLGQFHSDFEAMEGSKGKIYAKESIFLGKKSYLDVLACDGNAVEGQHIRMKGIPSKALAKDTYKTYESLFKSNEKDFNIVEFCPLDINNKTQRVMKRLKFSRKVVFPGEGTTVNKNELSEEEYKLY</sequence>
<keyword evidence="6" id="KW-0239">DNA-directed DNA polymerase</keyword>
<keyword evidence="3" id="KW-0808">Transferase</keyword>
<evidence type="ECO:0000256" key="8">
    <source>
        <dbReference type="ARBA" id="ARBA00049244"/>
    </source>
</evidence>